<keyword evidence="9" id="KW-0445">Lipid transport</keyword>
<evidence type="ECO:0000256" key="9">
    <source>
        <dbReference type="ARBA" id="ARBA00023055"/>
    </source>
</evidence>
<organism evidence="14 15">
    <name type="scientific">Photobacterium halotolerans</name>
    <dbReference type="NCBI Taxonomy" id="265726"/>
    <lineage>
        <taxon>Bacteria</taxon>
        <taxon>Pseudomonadati</taxon>
        <taxon>Pseudomonadota</taxon>
        <taxon>Gammaproteobacteria</taxon>
        <taxon>Vibrionales</taxon>
        <taxon>Vibrionaceae</taxon>
        <taxon>Photobacterium</taxon>
    </lineage>
</organism>
<dbReference type="InterPro" id="IPR011917">
    <property type="entry name" value="ABC_transpr_lipidA"/>
</dbReference>
<dbReference type="PROSITE" id="PS50929">
    <property type="entry name" value="ABC_TM1F"/>
    <property type="match status" value="1"/>
</dbReference>
<accession>A0A7X4W880</accession>
<dbReference type="RefSeq" id="WP_161442529.1">
    <property type="nucleotide sequence ID" value="NZ_WXWW01000040.1"/>
</dbReference>
<evidence type="ECO:0000256" key="3">
    <source>
        <dbReference type="ARBA" id="ARBA00022475"/>
    </source>
</evidence>
<dbReference type="InterPro" id="IPR011527">
    <property type="entry name" value="ABC1_TM_dom"/>
</dbReference>
<dbReference type="InterPro" id="IPR003593">
    <property type="entry name" value="AAA+_ATPase"/>
</dbReference>
<feature type="transmembrane region" description="Helical" evidence="11">
    <location>
        <begin position="20"/>
        <end position="39"/>
    </location>
</feature>
<dbReference type="CDD" id="cd03251">
    <property type="entry name" value="ABCC_MsbA"/>
    <property type="match status" value="1"/>
</dbReference>
<dbReference type="EMBL" id="WXWW01000040">
    <property type="protein sequence ID" value="NAW64002.1"/>
    <property type="molecule type" value="Genomic_DNA"/>
</dbReference>
<dbReference type="SUPFAM" id="SSF52540">
    <property type="entry name" value="P-loop containing nucleoside triphosphate hydrolases"/>
    <property type="match status" value="1"/>
</dbReference>
<comment type="caution">
    <text evidence="14">The sequence shown here is derived from an EMBL/GenBank/DDBJ whole genome shotgun (WGS) entry which is preliminary data.</text>
</comment>
<dbReference type="PANTHER" id="PTHR43394:SF1">
    <property type="entry name" value="ATP-BINDING CASSETTE SUB-FAMILY B MEMBER 10, MITOCHONDRIAL"/>
    <property type="match status" value="1"/>
</dbReference>
<dbReference type="InterPro" id="IPR027417">
    <property type="entry name" value="P-loop_NTPase"/>
</dbReference>
<evidence type="ECO:0000313" key="15">
    <source>
        <dbReference type="Proteomes" id="UP000465712"/>
    </source>
</evidence>
<dbReference type="CDD" id="cd18552">
    <property type="entry name" value="ABC_6TM_MsbA_like"/>
    <property type="match status" value="1"/>
</dbReference>
<feature type="domain" description="ABC transporter" evidence="12">
    <location>
        <begin position="345"/>
        <end position="581"/>
    </location>
</feature>
<feature type="transmembrane region" description="Helical" evidence="11">
    <location>
        <begin position="72"/>
        <end position="95"/>
    </location>
</feature>
<dbReference type="GO" id="GO:0005524">
    <property type="term" value="F:ATP binding"/>
    <property type="evidence" value="ECO:0007669"/>
    <property type="project" value="UniProtKB-KW"/>
</dbReference>
<evidence type="ECO:0000256" key="8">
    <source>
        <dbReference type="ARBA" id="ARBA00022989"/>
    </source>
</evidence>
<dbReference type="GO" id="GO:0005886">
    <property type="term" value="C:plasma membrane"/>
    <property type="evidence" value="ECO:0007669"/>
    <property type="project" value="UniProtKB-SubCell"/>
</dbReference>
<feature type="transmembrane region" description="Helical" evidence="11">
    <location>
        <begin position="168"/>
        <end position="189"/>
    </location>
</feature>
<feature type="transmembrane region" description="Helical" evidence="11">
    <location>
        <begin position="247"/>
        <end position="273"/>
    </location>
</feature>
<dbReference type="PROSITE" id="PS50893">
    <property type="entry name" value="ABC_TRANSPORTER_2"/>
    <property type="match status" value="1"/>
</dbReference>
<evidence type="ECO:0000256" key="11">
    <source>
        <dbReference type="SAM" id="Phobius"/>
    </source>
</evidence>
<dbReference type="Gene3D" id="1.20.1560.10">
    <property type="entry name" value="ABC transporter type 1, transmembrane domain"/>
    <property type="match status" value="1"/>
</dbReference>
<dbReference type="AlphaFoldDB" id="A0A7X4W880"/>
<dbReference type="InterPro" id="IPR003439">
    <property type="entry name" value="ABC_transporter-like_ATP-bd"/>
</dbReference>
<evidence type="ECO:0000256" key="7">
    <source>
        <dbReference type="ARBA" id="ARBA00022967"/>
    </source>
</evidence>
<dbReference type="Gene3D" id="3.40.50.300">
    <property type="entry name" value="P-loop containing nucleotide triphosphate hydrolases"/>
    <property type="match status" value="1"/>
</dbReference>
<dbReference type="GO" id="GO:0015421">
    <property type="term" value="F:ABC-type oligopeptide transporter activity"/>
    <property type="evidence" value="ECO:0007669"/>
    <property type="project" value="TreeGrafter"/>
</dbReference>
<evidence type="ECO:0000259" key="13">
    <source>
        <dbReference type="PROSITE" id="PS50929"/>
    </source>
</evidence>
<dbReference type="InterPro" id="IPR036640">
    <property type="entry name" value="ABC1_TM_sf"/>
</dbReference>
<dbReference type="Pfam" id="PF00664">
    <property type="entry name" value="ABC_membrane"/>
    <property type="match status" value="1"/>
</dbReference>
<dbReference type="Pfam" id="PF00005">
    <property type="entry name" value="ABC_tran"/>
    <property type="match status" value="1"/>
</dbReference>
<keyword evidence="5" id="KW-0547">Nucleotide-binding</keyword>
<proteinExistence type="predicted"/>
<name>A0A7X4W880_9GAMM</name>
<gene>
    <name evidence="14" type="primary">msbA</name>
    <name evidence="14" type="ORF">CAG72_02125</name>
</gene>
<evidence type="ECO:0000313" key="14">
    <source>
        <dbReference type="EMBL" id="NAW64002.1"/>
    </source>
</evidence>
<dbReference type="NCBIfam" id="TIGR02203">
    <property type="entry name" value="MsbA_lipidA"/>
    <property type="match status" value="1"/>
</dbReference>
<keyword evidence="4 11" id="KW-0812">Transmembrane</keyword>
<keyword evidence="6 14" id="KW-0067">ATP-binding</keyword>
<keyword evidence="3" id="KW-1003">Cell membrane</keyword>
<evidence type="ECO:0000256" key="1">
    <source>
        <dbReference type="ARBA" id="ARBA00004651"/>
    </source>
</evidence>
<dbReference type="GO" id="GO:0034040">
    <property type="term" value="F:ATPase-coupled lipid transmembrane transporter activity"/>
    <property type="evidence" value="ECO:0007669"/>
    <property type="project" value="InterPro"/>
</dbReference>
<evidence type="ECO:0000256" key="2">
    <source>
        <dbReference type="ARBA" id="ARBA00022448"/>
    </source>
</evidence>
<dbReference type="SUPFAM" id="SSF90123">
    <property type="entry name" value="ABC transporter transmembrane region"/>
    <property type="match status" value="1"/>
</dbReference>
<dbReference type="GO" id="GO:0016887">
    <property type="term" value="F:ATP hydrolysis activity"/>
    <property type="evidence" value="ECO:0007669"/>
    <property type="project" value="InterPro"/>
</dbReference>
<evidence type="ECO:0000259" key="12">
    <source>
        <dbReference type="PROSITE" id="PS50893"/>
    </source>
</evidence>
<keyword evidence="10 11" id="KW-0472">Membrane</keyword>
<dbReference type="PROSITE" id="PS00211">
    <property type="entry name" value="ABC_TRANSPORTER_1"/>
    <property type="match status" value="1"/>
</dbReference>
<dbReference type="InterPro" id="IPR017871">
    <property type="entry name" value="ABC_transporter-like_CS"/>
</dbReference>
<evidence type="ECO:0000256" key="4">
    <source>
        <dbReference type="ARBA" id="ARBA00022692"/>
    </source>
</evidence>
<dbReference type="SMART" id="SM00382">
    <property type="entry name" value="AAA"/>
    <property type="match status" value="1"/>
</dbReference>
<keyword evidence="2" id="KW-0813">Transport</keyword>
<dbReference type="InterPro" id="IPR039421">
    <property type="entry name" value="Type_1_exporter"/>
</dbReference>
<sequence>MIQANDQSTWDTFKRLWPSISLYKAGLIAAVIALIINAASDALMLSMIKPLMDESFGGLNSVDSNFLAKMPFYLLGLMLVRGLSGFVSTYCLSWVSGNVVMNMRRQVFNHFMTMPVSFFDKESSGALLSRITYDTEQVASATSGALVSLVREGATIIALMGMMFWNSWQLSAILLVIAPVVAVSIRVVSKRFRLISKNMQDTMGSVTSSAEQMLKGHKVVLSYGGQQVEKNRFEQVSNRMRQQTMKLVSAQAIANPVIQLIASMALIAVLILANTESLRSELTPGTFALIFGAMFGMMRPLKALTNVTSQFQRGMAACQTLFGILELETEKDHGTYETQRVKGDVAFKDVTFTYPTKDTPALRNVSFDLPAGKTLALVGRSGSGKSTIANLLTRFYDIDSGLITIDERDIHDYKLANLRDQVAIVSQNVHLFNDTIANNIAYASGDKYSREDIAKAAELAYAMDFIQGMDQGLDTIIGENGVSLSGGQRQRIAIARALLRDAPVLILDEATSALDTESERAIQAALDELQKDKTVLVIAHRLSTIENADEILVVDDGEIIERGVHAALLEKDGAYAQLHRIQFGE</sequence>
<keyword evidence="7" id="KW-1278">Translocase</keyword>
<comment type="subcellular location">
    <subcellularLocation>
        <location evidence="1">Cell membrane</location>
        <topology evidence="1">Multi-pass membrane protein</topology>
    </subcellularLocation>
</comment>
<dbReference type="PANTHER" id="PTHR43394">
    <property type="entry name" value="ATP-DEPENDENT PERMEASE MDL1, MITOCHONDRIAL"/>
    <property type="match status" value="1"/>
</dbReference>
<evidence type="ECO:0000256" key="10">
    <source>
        <dbReference type="ARBA" id="ARBA00023136"/>
    </source>
</evidence>
<protein>
    <submittedName>
        <fullName evidence="14">Lipid A ABC transporter ATP-binding protein/permease MsbA</fullName>
    </submittedName>
</protein>
<reference evidence="14 15" key="1">
    <citation type="submission" date="2017-05" db="EMBL/GenBank/DDBJ databases">
        <title>High clonality and local adaptation shapes Vibrionaceae linages within an endangered oasis.</title>
        <authorList>
            <person name="Vazquez-Rosas-Landa M."/>
        </authorList>
    </citation>
    <scope>NUCLEOTIDE SEQUENCE [LARGE SCALE GENOMIC DNA]</scope>
    <source>
        <strain evidence="14 15">P46_P4S1P180</strain>
    </source>
</reference>
<feature type="domain" description="ABC transmembrane type-1" evidence="13">
    <location>
        <begin position="28"/>
        <end position="313"/>
    </location>
</feature>
<dbReference type="NCBIfam" id="NF008381">
    <property type="entry name" value="PRK11176.1"/>
    <property type="match status" value="1"/>
</dbReference>
<keyword evidence="8 11" id="KW-1133">Transmembrane helix</keyword>
<dbReference type="FunFam" id="3.40.50.300:FF:000140">
    <property type="entry name" value="Lipid A export ATP-binding/permease protein MsbA"/>
    <property type="match status" value="1"/>
</dbReference>
<evidence type="ECO:0000256" key="5">
    <source>
        <dbReference type="ARBA" id="ARBA00022741"/>
    </source>
</evidence>
<evidence type="ECO:0000256" key="6">
    <source>
        <dbReference type="ARBA" id="ARBA00022840"/>
    </source>
</evidence>
<dbReference type="Proteomes" id="UP000465712">
    <property type="component" value="Unassembled WGS sequence"/>
</dbReference>